<dbReference type="InParanoid" id="C7ZR41"/>
<dbReference type="EMBL" id="GG699030">
    <property type="protein sequence ID" value="EEU33515.1"/>
    <property type="molecule type" value="Genomic_DNA"/>
</dbReference>
<dbReference type="RefSeq" id="XP_003039228.1">
    <property type="nucleotide sequence ID" value="XM_003039182.1"/>
</dbReference>
<proteinExistence type="predicted"/>
<dbReference type="GeneID" id="9666753"/>
<reference evidence="1 2" key="1">
    <citation type="journal article" date="2009" name="PLoS Genet.">
        <title>The genome of Nectria haematococca: contribution of supernumerary chromosomes to gene expansion.</title>
        <authorList>
            <person name="Coleman J.J."/>
            <person name="Rounsley S.D."/>
            <person name="Rodriguez-Carres M."/>
            <person name="Kuo A."/>
            <person name="Wasmann C.C."/>
            <person name="Grimwood J."/>
            <person name="Schmutz J."/>
            <person name="Taga M."/>
            <person name="White G.J."/>
            <person name="Zhou S."/>
            <person name="Schwartz D.C."/>
            <person name="Freitag M."/>
            <person name="Ma L.J."/>
            <person name="Danchin E.G."/>
            <person name="Henrissat B."/>
            <person name="Coutinho P.M."/>
            <person name="Nelson D.R."/>
            <person name="Straney D."/>
            <person name="Napoli C.A."/>
            <person name="Barker B.M."/>
            <person name="Gribskov M."/>
            <person name="Rep M."/>
            <person name="Kroken S."/>
            <person name="Molnar I."/>
            <person name="Rensing C."/>
            <person name="Kennell J.C."/>
            <person name="Zamora J."/>
            <person name="Farman M.L."/>
            <person name="Selker E.U."/>
            <person name="Salamov A."/>
            <person name="Shapiro H."/>
            <person name="Pangilinan J."/>
            <person name="Lindquist E."/>
            <person name="Lamers C."/>
            <person name="Grigoriev I.V."/>
            <person name="Geiser D.M."/>
            <person name="Covert S.F."/>
            <person name="Temporini E."/>
            <person name="Vanetten H.D."/>
        </authorList>
    </citation>
    <scope>NUCLEOTIDE SEQUENCE [LARGE SCALE GENOMIC DNA]</scope>
    <source>
        <strain evidence="2">ATCC MYA-4622 / CBS 123669 / FGSC 9596 / NRRL 45880 / 77-13-4</strain>
    </source>
</reference>
<accession>C7ZR41</accession>
<sequence length="163" mass="18418">MADADQLFAASWFTHYQAFCAAAVLYTLTLRNSFQDSSVWSKYFQAAEKCQGTIAAIESEDSFARRFLLIMEEYRLEVVQKVQRDSDGLALSSELLLLDGNSVENNGLMEGGRAMDNVAFLMDLPNWEQLDSLHERFEADVVLWALDISDLVPGMEMAMEPEE</sequence>
<name>C7ZR41_FUSV7</name>
<organism evidence="1 2">
    <name type="scientific">Fusarium vanettenii (strain ATCC MYA-4622 / CBS 123669 / FGSC 9596 / NRRL 45880 / 77-13-4)</name>
    <name type="common">Fusarium solani subsp. pisi</name>
    <dbReference type="NCBI Taxonomy" id="660122"/>
    <lineage>
        <taxon>Eukaryota</taxon>
        <taxon>Fungi</taxon>
        <taxon>Dikarya</taxon>
        <taxon>Ascomycota</taxon>
        <taxon>Pezizomycotina</taxon>
        <taxon>Sordariomycetes</taxon>
        <taxon>Hypocreomycetidae</taxon>
        <taxon>Hypocreales</taxon>
        <taxon>Nectriaceae</taxon>
        <taxon>Fusarium</taxon>
        <taxon>Fusarium solani species complex</taxon>
        <taxon>Fusarium vanettenii</taxon>
    </lineage>
</organism>
<dbReference type="KEGG" id="nhe:NECHADRAFT_89404"/>
<dbReference type="AlphaFoldDB" id="C7ZR41"/>
<gene>
    <name evidence="1" type="ORF">NECHADRAFT_89404</name>
</gene>
<dbReference type="HOGENOM" id="CLU_1396094_0_0_1"/>
<dbReference type="OrthoDB" id="2579025at2759"/>
<evidence type="ECO:0000313" key="2">
    <source>
        <dbReference type="Proteomes" id="UP000005206"/>
    </source>
</evidence>
<dbReference type="VEuPathDB" id="FungiDB:NECHADRAFT_89404"/>
<keyword evidence="2" id="KW-1185">Reference proteome</keyword>
<dbReference type="Proteomes" id="UP000005206">
    <property type="component" value="Unassembled WGS sequence"/>
</dbReference>
<protein>
    <submittedName>
        <fullName evidence="1">Uncharacterized protein</fullName>
    </submittedName>
</protein>
<evidence type="ECO:0000313" key="1">
    <source>
        <dbReference type="EMBL" id="EEU33515.1"/>
    </source>
</evidence>